<evidence type="ECO:0000313" key="2">
    <source>
        <dbReference type="Proteomes" id="UP000028194"/>
    </source>
</evidence>
<reference evidence="1 2" key="1">
    <citation type="journal article" date="2014" name="PLoS ONE">
        <title>Genome Sequence of Candidatus Nitrososphaera evergladensis from Group I.1b Enriched from Everglades Soil Reveals Novel Genomic Features of the Ammonia-Oxidizing Archaea.</title>
        <authorList>
            <person name="Zhalnina K.V."/>
            <person name="Dias R."/>
            <person name="Leonard M.T."/>
            <person name="Dorr de Quadros P."/>
            <person name="Camargo F.A."/>
            <person name="Drew J.C."/>
            <person name="Farmerie W.G."/>
            <person name="Daroub S.H."/>
            <person name="Triplett E.W."/>
        </authorList>
    </citation>
    <scope>NUCLEOTIDE SEQUENCE [LARGE SCALE GENOMIC DNA]</scope>
    <source>
        <strain evidence="1 2">SR1</strain>
    </source>
</reference>
<dbReference type="EMBL" id="CP007174">
    <property type="protein sequence ID" value="AIF84189.1"/>
    <property type="molecule type" value="Genomic_DNA"/>
</dbReference>
<keyword evidence="2" id="KW-1185">Reference proteome</keyword>
<name>A0A075MY35_9ARCH</name>
<dbReference type="HOGENOM" id="CLU_3322770_0_0_2"/>
<organism evidence="1 2">
    <name type="scientific">Candidatus Nitrososphaera evergladensis SR1</name>
    <dbReference type="NCBI Taxonomy" id="1459636"/>
    <lineage>
        <taxon>Archaea</taxon>
        <taxon>Nitrososphaerota</taxon>
        <taxon>Nitrososphaeria</taxon>
        <taxon>Nitrososphaerales</taxon>
        <taxon>Nitrososphaeraceae</taxon>
        <taxon>Nitrososphaera</taxon>
    </lineage>
</organism>
<gene>
    <name evidence="1" type="ORF">NTE_02134</name>
</gene>
<dbReference type="AlphaFoldDB" id="A0A075MY35"/>
<sequence length="38" mass="4562">MWAASSDPPIMLFGIRRGHMYKKNIRLDYSMFLFELIL</sequence>
<proteinExistence type="predicted"/>
<accession>A0A075MY35</accession>
<protein>
    <submittedName>
        <fullName evidence="1">Uncharacterized protein</fullName>
    </submittedName>
</protein>
<dbReference type="KEGG" id="nev:NTE_02134"/>
<dbReference type="Proteomes" id="UP000028194">
    <property type="component" value="Chromosome"/>
</dbReference>
<evidence type="ECO:0000313" key="1">
    <source>
        <dbReference type="EMBL" id="AIF84189.1"/>
    </source>
</evidence>